<gene>
    <name evidence="2 5" type="primary">bshC</name>
    <name evidence="5" type="ORF">GCM10008983_24490</name>
</gene>
<dbReference type="RefSeq" id="WP_343753559.1">
    <property type="nucleotide sequence ID" value="NZ_BAAADM010000054.1"/>
</dbReference>
<dbReference type="InterPro" id="IPR055398">
    <property type="entry name" value="Rossmann-like_BshC"/>
</dbReference>
<evidence type="ECO:0000313" key="6">
    <source>
        <dbReference type="Proteomes" id="UP001501459"/>
    </source>
</evidence>
<comment type="similarity">
    <text evidence="2">Belongs to the BshC family.</text>
</comment>
<dbReference type="HAMAP" id="MF_01867">
    <property type="entry name" value="BshC"/>
    <property type="match status" value="1"/>
</dbReference>
<dbReference type="EMBL" id="BAAADM010000054">
    <property type="protein sequence ID" value="GAA0445894.1"/>
    <property type="molecule type" value="Genomic_DNA"/>
</dbReference>
<dbReference type="PIRSF" id="PIRSF012535">
    <property type="entry name" value="UCP012535"/>
    <property type="match status" value="1"/>
</dbReference>
<dbReference type="Proteomes" id="UP001501459">
    <property type="component" value="Unassembled WGS sequence"/>
</dbReference>
<dbReference type="EC" id="6.-.-.-" evidence="2"/>
<name>A0ABP3JBT7_9BACI</name>
<evidence type="ECO:0000313" key="5">
    <source>
        <dbReference type="EMBL" id="GAA0445894.1"/>
    </source>
</evidence>
<dbReference type="Pfam" id="PF10079">
    <property type="entry name" value="Rossmann-like_BshC"/>
    <property type="match status" value="1"/>
</dbReference>
<evidence type="ECO:0000259" key="3">
    <source>
        <dbReference type="Pfam" id="PF10079"/>
    </source>
</evidence>
<organism evidence="5 6">
    <name type="scientific">Lentibacillus halophilus</name>
    <dbReference type="NCBI Taxonomy" id="295065"/>
    <lineage>
        <taxon>Bacteria</taxon>
        <taxon>Bacillati</taxon>
        <taxon>Bacillota</taxon>
        <taxon>Bacilli</taxon>
        <taxon>Bacillales</taxon>
        <taxon>Bacillaceae</taxon>
        <taxon>Lentibacillus</taxon>
    </lineage>
</organism>
<proteinExistence type="inferred from homology"/>
<protein>
    <recommendedName>
        <fullName evidence="2">Putative cysteine ligase BshC</fullName>
        <ecNumber evidence="2">6.-.-.-</ecNumber>
    </recommendedName>
</protein>
<dbReference type="InterPro" id="IPR055399">
    <property type="entry name" value="CC_BshC"/>
</dbReference>
<evidence type="ECO:0000256" key="1">
    <source>
        <dbReference type="ARBA" id="ARBA00022598"/>
    </source>
</evidence>
<dbReference type="Pfam" id="PF24850">
    <property type="entry name" value="CC_BshC"/>
    <property type="match status" value="1"/>
</dbReference>
<dbReference type="NCBIfam" id="TIGR03998">
    <property type="entry name" value="thiol_BshC"/>
    <property type="match status" value="1"/>
</dbReference>
<evidence type="ECO:0000259" key="4">
    <source>
        <dbReference type="Pfam" id="PF24850"/>
    </source>
</evidence>
<comment type="caution">
    <text evidence="5">The sequence shown here is derived from an EMBL/GenBank/DDBJ whole genome shotgun (WGS) entry which is preliminary data.</text>
</comment>
<keyword evidence="6" id="KW-1185">Reference proteome</keyword>
<dbReference type="InterPro" id="IPR011199">
    <property type="entry name" value="Bacillithiol_biosynth_BshC"/>
</dbReference>
<accession>A0ABP3JBT7</accession>
<reference evidence="6" key="1">
    <citation type="journal article" date="2019" name="Int. J. Syst. Evol. Microbiol.">
        <title>The Global Catalogue of Microorganisms (GCM) 10K type strain sequencing project: providing services to taxonomists for standard genome sequencing and annotation.</title>
        <authorList>
            <consortium name="The Broad Institute Genomics Platform"/>
            <consortium name="The Broad Institute Genome Sequencing Center for Infectious Disease"/>
            <person name="Wu L."/>
            <person name="Ma J."/>
        </authorList>
    </citation>
    <scope>NUCLEOTIDE SEQUENCE [LARGE SCALE GENOMIC DNA]</scope>
    <source>
        <strain evidence="6">JCM 12149</strain>
    </source>
</reference>
<evidence type="ECO:0000256" key="2">
    <source>
        <dbReference type="HAMAP-Rule" id="MF_01867"/>
    </source>
</evidence>
<keyword evidence="1 2" id="KW-0436">Ligase</keyword>
<comment type="function">
    <text evidence="2">Involved in bacillithiol (BSH) biosynthesis. May catalyze the last step of the pathway, the addition of cysteine to glucosamine malate (GlcN-Mal) to generate BSH.</text>
</comment>
<sequence>MQFSSMKQQHNPLINDYQNQQSRVMKHFDYDPYTETTYSERLQALQEKNMDRDKLIQALTEMNNQWGAPGSTYDAIERLKEKHSAVVIGGQQAGLLTGPMYTINKVISVIQFAKQQESQLGVPIVPVFWIAGEDHDFDEVNHVFVSEQMRLKKHSLTQQPEGKQPVSDIPIDGEALTSWVDQLFETLPETEHTKQLYHMIQDCWEQSSTYVDFFARFLYQLLDGEPIILADSGHPAMRHLEQEAFSHLIEQQEDISHGVHSAIQQLQEQGYSPSLDVGPNDAHLFYHLNNERVLLVRDDEGNWVGKQNEVLLTTQEVLQTARETPERLSNNVVTRPIMQEWLFPTLAFIGGPGEVGYWAALKPAFHALGMEMPPVQPRLSFTLIDRNVEKTLTKFGINAEYAVEYGLEDSKVTWLAAQHNPPVERVAQEVKDAIRGVHEPLRQMANDMGANLGELGDKNLYYLHSNIDFIEKRLRQAVEEKYDNEIRQFDLAHHAIHPANGLQERIWNPLPFMNNYGPCFIREMAREPFSFRNNHYIVYL</sequence>
<feature type="domain" description="Bacillithiol biosynthesis BshC C-terminal coiled-coil" evidence="4">
    <location>
        <begin position="381"/>
        <end position="540"/>
    </location>
</feature>
<feature type="domain" description="Bacillithiol biosynthesis BshC N-terminal Rossmann-like" evidence="3">
    <location>
        <begin position="8"/>
        <end position="379"/>
    </location>
</feature>